<proteinExistence type="predicted"/>
<dbReference type="PANTHER" id="PTHR47957:SF3">
    <property type="entry name" value="ATP-DEPENDENT HELICASE HRQ1"/>
    <property type="match status" value="1"/>
</dbReference>
<evidence type="ECO:0000256" key="1">
    <source>
        <dbReference type="ARBA" id="ARBA00022741"/>
    </source>
</evidence>
<dbReference type="SMART" id="SM00487">
    <property type="entry name" value="DEXDc"/>
    <property type="match status" value="1"/>
</dbReference>
<keyword evidence="2" id="KW-0067">ATP-binding</keyword>
<dbReference type="Pfam" id="PF09369">
    <property type="entry name" value="MZB"/>
    <property type="match status" value="1"/>
</dbReference>
<gene>
    <name evidence="6" type="ORF">C8F04DRAFT_1074236</name>
</gene>
<evidence type="ECO:0000313" key="6">
    <source>
        <dbReference type="EMBL" id="KAJ7043253.1"/>
    </source>
</evidence>
<dbReference type="Pfam" id="PF00270">
    <property type="entry name" value="DEAD"/>
    <property type="match status" value="1"/>
</dbReference>
<keyword evidence="6" id="KW-0378">Hydrolase</keyword>
<dbReference type="InterPro" id="IPR014939">
    <property type="entry name" value="CDT1_Gemini-bd-like"/>
</dbReference>
<dbReference type="InterPro" id="IPR014001">
    <property type="entry name" value="Helicase_ATP-bd"/>
</dbReference>
<dbReference type="GO" id="GO:0005634">
    <property type="term" value="C:nucleus"/>
    <property type="evidence" value="ECO:0007669"/>
    <property type="project" value="TreeGrafter"/>
</dbReference>
<dbReference type="Pfam" id="PF00271">
    <property type="entry name" value="Helicase_C"/>
    <property type="match status" value="1"/>
</dbReference>
<dbReference type="InterPro" id="IPR018973">
    <property type="entry name" value="MZB"/>
</dbReference>
<evidence type="ECO:0000256" key="2">
    <source>
        <dbReference type="ARBA" id="ARBA00022840"/>
    </source>
</evidence>
<protein>
    <submittedName>
        <fullName evidence="6">P-loop containing nucleoside triphosphate hydrolase protein</fullName>
    </submittedName>
</protein>
<dbReference type="Pfam" id="PF22982">
    <property type="entry name" value="WHD_HRQ1"/>
    <property type="match status" value="1"/>
</dbReference>
<evidence type="ECO:0000259" key="4">
    <source>
        <dbReference type="PROSITE" id="PS51192"/>
    </source>
</evidence>
<dbReference type="Gene3D" id="3.40.50.300">
    <property type="entry name" value="P-loop containing nucleotide triphosphate hydrolases"/>
    <property type="match status" value="2"/>
</dbReference>
<dbReference type="InterPro" id="IPR027417">
    <property type="entry name" value="P-loop_NTPase"/>
</dbReference>
<dbReference type="GO" id="GO:0006289">
    <property type="term" value="P:nucleotide-excision repair"/>
    <property type="evidence" value="ECO:0007669"/>
    <property type="project" value="TreeGrafter"/>
</dbReference>
<dbReference type="Proteomes" id="UP001218188">
    <property type="component" value="Unassembled WGS sequence"/>
</dbReference>
<evidence type="ECO:0000256" key="3">
    <source>
        <dbReference type="SAM" id="MobiDB-lite"/>
    </source>
</evidence>
<dbReference type="PROSITE" id="PS51192">
    <property type="entry name" value="HELICASE_ATP_BIND_1"/>
    <property type="match status" value="1"/>
</dbReference>
<keyword evidence="1" id="KW-0547">Nucleotide-binding</keyword>
<evidence type="ECO:0000259" key="5">
    <source>
        <dbReference type="PROSITE" id="PS51194"/>
    </source>
</evidence>
<keyword evidence="7" id="KW-1185">Reference proteome</keyword>
<dbReference type="GO" id="GO:0003676">
    <property type="term" value="F:nucleic acid binding"/>
    <property type="evidence" value="ECO:0007669"/>
    <property type="project" value="InterPro"/>
</dbReference>
<feature type="region of interest" description="Disordered" evidence="3">
    <location>
        <begin position="1"/>
        <end position="36"/>
    </location>
</feature>
<dbReference type="GO" id="GO:0005524">
    <property type="term" value="F:ATP binding"/>
    <property type="evidence" value="ECO:0007669"/>
    <property type="project" value="UniProtKB-KW"/>
</dbReference>
<dbReference type="SMART" id="SM00490">
    <property type="entry name" value="HELICc"/>
    <property type="match status" value="1"/>
</dbReference>
<dbReference type="PROSITE" id="PS51194">
    <property type="entry name" value="HELICASE_CTER"/>
    <property type="match status" value="1"/>
</dbReference>
<dbReference type="GO" id="GO:0036297">
    <property type="term" value="P:interstrand cross-link repair"/>
    <property type="evidence" value="ECO:0007669"/>
    <property type="project" value="TreeGrafter"/>
</dbReference>
<comment type="caution">
    <text evidence="6">The sequence shown here is derived from an EMBL/GenBank/DDBJ whole genome shotgun (WGS) entry which is preliminary data.</text>
</comment>
<feature type="domain" description="Helicase C-terminal" evidence="5">
    <location>
        <begin position="512"/>
        <end position="679"/>
    </location>
</feature>
<accession>A0AAD6X8Q5</accession>
<dbReference type="CDD" id="cd17923">
    <property type="entry name" value="DEXHc_Hrq1-like"/>
    <property type="match status" value="1"/>
</dbReference>
<dbReference type="InterPro" id="IPR001650">
    <property type="entry name" value="Helicase_C-like"/>
</dbReference>
<evidence type="ECO:0000313" key="7">
    <source>
        <dbReference type="Proteomes" id="UP001218188"/>
    </source>
</evidence>
<dbReference type="SUPFAM" id="SSF52540">
    <property type="entry name" value="P-loop containing nucleoside triphosphate hydrolases"/>
    <property type="match status" value="1"/>
</dbReference>
<name>A0AAD6X8Q5_9AGAR</name>
<reference evidence="6" key="1">
    <citation type="submission" date="2023-03" db="EMBL/GenBank/DDBJ databases">
        <title>Massive genome expansion in bonnet fungi (Mycena s.s.) driven by repeated elements and novel gene families across ecological guilds.</title>
        <authorList>
            <consortium name="Lawrence Berkeley National Laboratory"/>
            <person name="Harder C.B."/>
            <person name="Miyauchi S."/>
            <person name="Viragh M."/>
            <person name="Kuo A."/>
            <person name="Thoen E."/>
            <person name="Andreopoulos B."/>
            <person name="Lu D."/>
            <person name="Skrede I."/>
            <person name="Drula E."/>
            <person name="Henrissat B."/>
            <person name="Morin E."/>
            <person name="Kohler A."/>
            <person name="Barry K."/>
            <person name="LaButti K."/>
            <person name="Morin E."/>
            <person name="Salamov A."/>
            <person name="Lipzen A."/>
            <person name="Mereny Z."/>
            <person name="Hegedus B."/>
            <person name="Baldrian P."/>
            <person name="Stursova M."/>
            <person name="Weitz H."/>
            <person name="Taylor A."/>
            <person name="Grigoriev I.V."/>
            <person name="Nagy L.G."/>
            <person name="Martin F."/>
            <person name="Kauserud H."/>
        </authorList>
    </citation>
    <scope>NUCLEOTIDE SEQUENCE</scope>
    <source>
        <strain evidence="6">CBHHK200</strain>
    </source>
</reference>
<dbReference type="Pfam" id="PF08839">
    <property type="entry name" value="CDT1"/>
    <property type="match status" value="1"/>
</dbReference>
<dbReference type="InterPro" id="IPR011545">
    <property type="entry name" value="DEAD/DEAH_box_helicase_dom"/>
</dbReference>
<dbReference type="EMBL" id="JARJCM010000010">
    <property type="protein sequence ID" value="KAJ7043253.1"/>
    <property type="molecule type" value="Genomic_DNA"/>
</dbReference>
<dbReference type="GO" id="GO:0016787">
    <property type="term" value="F:hydrolase activity"/>
    <property type="evidence" value="ECO:0007669"/>
    <property type="project" value="UniProtKB-KW"/>
</dbReference>
<dbReference type="GO" id="GO:0043138">
    <property type="term" value="F:3'-5' DNA helicase activity"/>
    <property type="evidence" value="ECO:0007669"/>
    <property type="project" value="TreeGrafter"/>
</dbReference>
<feature type="domain" description="Helicase ATP-binding" evidence="4">
    <location>
        <begin position="304"/>
        <end position="487"/>
    </location>
</feature>
<dbReference type="PANTHER" id="PTHR47957">
    <property type="entry name" value="ATP-DEPENDENT HELICASE HRQ1"/>
    <property type="match status" value="1"/>
</dbReference>
<sequence length="1051" mass="117196">MPPQLGGKSGSKRKAGPSTSSSEARKSSKKQRVGDDEQASWPQYFHDLFKVYKALNTVLAFVSSRKQLATSFHSIRASVENLLKRPLDLDSVAELKTLLPDLVKFAYIPRNEHLVHDDPQAFTKRDADFRLPASRDEEEERKEDHVLVLEFVDKSNGKKFDGPEQMLSAPPSLTPAAMKKLIEKRNERFMQAVNELILATGADDDPVVLLKAAARGHVPIDPSKPATWPKFAIPEPKDRVSIDAVLADIVQQEWYSEQIVERRTIDAKAGQIGTLDSLLSNTIGHALQQSRRISSFYTHQAAAINAINTGKHVIVSTSTASGKSVIYQVPLLQFLEANPSSTAVFVYPTKALAQDQRAALEQLIACCPGLEHLKVATYDGDTPQEHRAGIRQTASVIFTNFDMIHASILPHEDLWRTFLKNMKLFVVDELHYYSGIFGSHVAQITRRFRRVLAALGNRRAIFVSCSATISNPSLHMHRLSGIDLSDIEVVTEDGAPSGVKDYVIWDPPSNATTDRHVSSISEAITLMKFLMQRGVRTILFCKIRKVCELAMKHLRVELTKDGRFDILERVKSYRGGYSQEDRRRIEHDAFTGHLLGIIATNALELGVDIGVLDAVVMLGFPSSVASFRQQAGRAGRRARDSLALYVAEHLPIDQYYVNNPAKLFEGRVEDLVVNLDNEILLEAHLQCAAEEMPICQADSIFFGPLMQKLCDTRLRVDKDGWYHTHPKFLPFPSKHISIRGVQEDVYTVVDVTRFIQSGTMHQLEELEISRAIFEIYEGGVFIHQGLTYIVKEVSHDSKLAKVIRADINWSTSPRDFTNVDAIQTHRIKEIKDSPHRAFYGRIDIQVVVYGYFKIRHSSILDTVDLDSDPWERETTGFWIDVPTPILELLRHKGFKPAEAIHSAAHAVLNRFVLTDVKTECKAPEKENKVQESSRKRPARLIFYDAIGSVGGVSTKAFDNVHDLLCKAEKAITACACEDGCAKCIHSAACREKNEVSSKLGALLVLRGILDIPVDPTTIPTQSDAQIGHDTIVEPPGVGVITGVSLERADNA</sequence>
<dbReference type="SUPFAM" id="SSF46785">
    <property type="entry name" value="Winged helix' DNA-binding domain"/>
    <property type="match status" value="1"/>
</dbReference>
<organism evidence="6 7">
    <name type="scientific">Mycena alexandri</name>
    <dbReference type="NCBI Taxonomy" id="1745969"/>
    <lineage>
        <taxon>Eukaryota</taxon>
        <taxon>Fungi</taxon>
        <taxon>Dikarya</taxon>
        <taxon>Basidiomycota</taxon>
        <taxon>Agaricomycotina</taxon>
        <taxon>Agaricomycetes</taxon>
        <taxon>Agaricomycetidae</taxon>
        <taxon>Agaricales</taxon>
        <taxon>Marasmiineae</taxon>
        <taxon>Mycenaceae</taxon>
        <taxon>Mycena</taxon>
    </lineage>
</organism>
<dbReference type="AlphaFoldDB" id="A0AAD6X8Q5"/>
<dbReference type="InterPro" id="IPR036390">
    <property type="entry name" value="WH_DNA-bd_sf"/>
</dbReference>
<dbReference type="CDD" id="cd18797">
    <property type="entry name" value="SF2_C_Hrq"/>
    <property type="match status" value="1"/>
</dbReference>
<dbReference type="InterPro" id="IPR055227">
    <property type="entry name" value="HRQ1_WHD"/>
</dbReference>